<evidence type="ECO:0000313" key="5">
    <source>
        <dbReference type="Proteomes" id="UP000325577"/>
    </source>
</evidence>
<sequence>MNEKRCSFLCVALVALLLLSESSPSSAQDAVLSQAVQQQRQPADGGGRPCCFYNRKLGVQMKKTRGRLVPGIRPKTRSSATRKQVSQLQLCSLLGTFTPQTRGHELMMLEKQLKNHENDRNIREGNEQSHGGLHETLHAKRGGYGGSDIVRRPTKSRSASSSLPVNPFSAFSTTLWHVSIGLLVFIFFF</sequence>
<keyword evidence="3" id="KW-0732">Signal</keyword>
<proteinExistence type="predicted"/>
<name>A0A5J4ZVI8_9ASTE</name>
<reference evidence="4 5" key="1">
    <citation type="submission" date="2019-09" db="EMBL/GenBank/DDBJ databases">
        <title>A chromosome-level genome assembly of the Chinese tupelo Nyssa sinensis.</title>
        <authorList>
            <person name="Yang X."/>
            <person name="Kang M."/>
            <person name="Yang Y."/>
            <person name="Xiong H."/>
            <person name="Wang M."/>
            <person name="Zhang Z."/>
            <person name="Wang Z."/>
            <person name="Wu H."/>
            <person name="Ma T."/>
            <person name="Liu J."/>
            <person name="Xi Z."/>
        </authorList>
    </citation>
    <scope>NUCLEOTIDE SEQUENCE [LARGE SCALE GENOMIC DNA]</scope>
    <source>
        <strain evidence="4">J267</strain>
        <tissue evidence="4">Leaf</tissue>
    </source>
</reference>
<protein>
    <submittedName>
        <fullName evidence="4">Uncharacterized protein</fullName>
    </submittedName>
</protein>
<gene>
    <name evidence="4" type="ORF">F0562_009276</name>
</gene>
<feature type="region of interest" description="Disordered" evidence="1">
    <location>
        <begin position="122"/>
        <end position="164"/>
    </location>
</feature>
<dbReference type="EMBL" id="CM018047">
    <property type="protein sequence ID" value="KAA8522853.1"/>
    <property type="molecule type" value="Genomic_DNA"/>
</dbReference>
<keyword evidence="5" id="KW-1185">Reference proteome</keyword>
<keyword evidence="2" id="KW-0812">Transmembrane</keyword>
<feature type="transmembrane region" description="Helical" evidence="2">
    <location>
        <begin position="168"/>
        <end position="188"/>
    </location>
</feature>
<dbReference type="Proteomes" id="UP000325577">
    <property type="component" value="Linkage Group LG4"/>
</dbReference>
<dbReference type="AlphaFoldDB" id="A0A5J4ZVI8"/>
<dbReference type="OrthoDB" id="1631698at2759"/>
<feature type="chain" id="PRO_5023914844" evidence="3">
    <location>
        <begin position="28"/>
        <end position="189"/>
    </location>
</feature>
<organism evidence="4 5">
    <name type="scientific">Nyssa sinensis</name>
    <dbReference type="NCBI Taxonomy" id="561372"/>
    <lineage>
        <taxon>Eukaryota</taxon>
        <taxon>Viridiplantae</taxon>
        <taxon>Streptophyta</taxon>
        <taxon>Embryophyta</taxon>
        <taxon>Tracheophyta</taxon>
        <taxon>Spermatophyta</taxon>
        <taxon>Magnoliopsida</taxon>
        <taxon>eudicotyledons</taxon>
        <taxon>Gunneridae</taxon>
        <taxon>Pentapetalae</taxon>
        <taxon>asterids</taxon>
        <taxon>Cornales</taxon>
        <taxon>Nyssaceae</taxon>
        <taxon>Nyssa</taxon>
    </lineage>
</organism>
<keyword evidence="2" id="KW-0472">Membrane</keyword>
<evidence type="ECO:0000313" key="4">
    <source>
        <dbReference type="EMBL" id="KAA8522853.1"/>
    </source>
</evidence>
<feature type="signal peptide" evidence="3">
    <location>
        <begin position="1"/>
        <end position="27"/>
    </location>
</feature>
<evidence type="ECO:0000256" key="3">
    <source>
        <dbReference type="SAM" id="SignalP"/>
    </source>
</evidence>
<evidence type="ECO:0000256" key="1">
    <source>
        <dbReference type="SAM" id="MobiDB-lite"/>
    </source>
</evidence>
<accession>A0A5J4ZVI8</accession>
<keyword evidence="2" id="KW-1133">Transmembrane helix</keyword>
<feature type="compositionally biased region" description="Basic and acidic residues" evidence="1">
    <location>
        <begin position="122"/>
        <end position="138"/>
    </location>
</feature>
<evidence type="ECO:0000256" key="2">
    <source>
        <dbReference type="SAM" id="Phobius"/>
    </source>
</evidence>